<dbReference type="EMBL" id="BAAAVT010000004">
    <property type="protein sequence ID" value="GAA3055865.1"/>
    <property type="molecule type" value="Genomic_DNA"/>
</dbReference>
<dbReference type="NCBIfam" id="TIGR00350">
    <property type="entry name" value="lytR_cpsA_psr"/>
    <property type="match status" value="1"/>
</dbReference>
<evidence type="ECO:0000259" key="4">
    <source>
        <dbReference type="Pfam" id="PF03816"/>
    </source>
</evidence>
<reference evidence="6" key="1">
    <citation type="journal article" date="2019" name="Int. J. Syst. Evol. Microbiol.">
        <title>The Global Catalogue of Microorganisms (GCM) 10K type strain sequencing project: providing services to taxonomists for standard genome sequencing and annotation.</title>
        <authorList>
            <consortium name="The Broad Institute Genomics Platform"/>
            <consortium name="The Broad Institute Genome Sequencing Center for Infectious Disease"/>
            <person name="Wu L."/>
            <person name="Ma J."/>
        </authorList>
    </citation>
    <scope>NUCLEOTIDE SEQUENCE [LARGE SCALE GENOMIC DNA]</scope>
    <source>
        <strain evidence="6">JCM 14309</strain>
    </source>
</reference>
<feature type="region of interest" description="Disordered" evidence="2">
    <location>
        <begin position="377"/>
        <end position="422"/>
    </location>
</feature>
<feature type="compositionally biased region" description="Low complexity" evidence="2">
    <location>
        <begin position="23"/>
        <end position="41"/>
    </location>
</feature>
<evidence type="ECO:0000256" key="1">
    <source>
        <dbReference type="ARBA" id="ARBA00006068"/>
    </source>
</evidence>
<keyword evidence="3" id="KW-1133">Transmembrane helix</keyword>
<dbReference type="InterPro" id="IPR004474">
    <property type="entry name" value="LytR_CpsA_psr"/>
</dbReference>
<proteinExistence type="inferred from homology"/>
<dbReference type="RefSeq" id="WP_344685419.1">
    <property type="nucleotide sequence ID" value="NZ_BAAAVT010000004.1"/>
</dbReference>
<feature type="compositionally biased region" description="Acidic residues" evidence="2">
    <location>
        <begin position="377"/>
        <end position="409"/>
    </location>
</feature>
<keyword evidence="3" id="KW-0472">Membrane</keyword>
<evidence type="ECO:0000256" key="2">
    <source>
        <dbReference type="SAM" id="MobiDB-lite"/>
    </source>
</evidence>
<feature type="region of interest" description="Disordered" evidence="2">
    <location>
        <begin position="1"/>
        <end position="51"/>
    </location>
</feature>
<evidence type="ECO:0000256" key="3">
    <source>
        <dbReference type="SAM" id="Phobius"/>
    </source>
</evidence>
<name>A0ABP6LRZ5_9MICC</name>
<dbReference type="Proteomes" id="UP001500236">
    <property type="component" value="Unassembled WGS sequence"/>
</dbReference>
<organism evidence="5 6">
    <name type="scientific">Nesterenkonia aethiopica</name>
    <dbReference type="NCBI Taxonomy" id="269144"/>
    <lineage>
        <taxon>Bacteria</taxon>
        <taxon>Bacillati</taxon>
        <taxon>Actinomycetota</taxon>
        <taxon>Actinomycetes</taxon>
        <taxon>Micrococcales</taxon>
        <taxon>Micrococcaceae</taxon>
        <taxon>Nesterenkonia</taxon>
    </lineage>
</organism>
<keyword evidence="3" id="KW-0812">Transmembrane</keyword>
<gene>
    <name evidence="5" type="ORF">GCM10010529_07250</name>
</gene>
<evidence type="ECO:0000313" key="5">
    <source>
        <dbReference type="EMBL" id="GAA3055865.1"/>
    </source>
</evidence>
<comment type="caution">
    <text evidence="5">The sequence shown here is derived from an EMBL/GenBank/DDBJ whole genome shotgun (WGS) entry which is preliminary data.</text>
</comment>
<feature type="transmembrane region" description="Helical" evidence="3">
    <location>
        <begin position="57"/>
        <end position="80"/>
    </location>
</feature>
<keyword evidence="6" id="KW-1185">Reference proteome</keyword>
<dbReference type="PANTHER" id="PTHR33392">
    <property type="entry name" value="POLYISOPRENYL-TEICHOIC ACID--PEPTIDOGLYCAN TEICHOIC ACID TRANSFERASE TAGU"/>
    <property type="match status" value="1"/>
</dbReference>
<accession>A0ABP6LRZ5</accession>
<dbReference type="Gene3D" id="3.40.630.190">
    <property type="entry name" value="LCP protein"/>
    <property type="match status" value="1"/>
</dbReference>
<sequence>MADHDSAAGRQPHRPRRAKRLSETAASAASASEAAPTRPSADASDEKRTRRRRRRRIAGWSLVAVTAVVVVAVVAAGLYLRQLQTDFDENRNVLQMDLEDETADRTNDGVINMLLLGSDSRGEGLDLAEVKGEDGERSDTMMFVHIPADRSGVYVMSIVRDLWVDVPGHGEGRINSALDAGGYELVIDTVEELLDTHIDHIGIIDFDGFEELTTALEGVYVDNPVAFSAGQLNPSFYPEGTIRLEGSDALRYVRERKSFLEGDFMRVQNQQRVVQAIVDRFLSADTLTSPQRISDAVNSIVPYLWMDEGLDSGTAVDYAIQLRDLRSQDIHMFTIPTGEPTVTSGGAQVLLKDEEALELLSRSLRQENMDGFLEYLDSQEEQDAPEDLTVDPMEDQEPGQGELTEEESAEGLVEGGAEVTQP</sequence>
<evidence type="ECO:0000313" key="6">
    <source>
        <dbReference type="Proteomes" id="UP001500236"/>
    </source>
</evidence>
<comment type="similarity">
    <text evidence="1">Belongs to the LytR/CpsA/Psr (LCP) family.</text>
</comment>
<feature type="domain" description="Cell envelope-related transcriptional attenuator" evidence="4">
    <location>
        <begin position="137"/>
        <end position="281"/>
    </location>
</feature>
<dbReference type="Pfam" id="PF03816">
    <property type="entry name" value="LytR_cpsA_psr"/>
    <property type="match status" value="1"/>
</dbReference>
<dbReference type="PANTHER" id="PTHR33392:SF6">
    <property type="entry name" value="POLYISOPRENYL-TEICHOIC ACID--PEPTIDOGLYCAN TEICHOIC ACID TRANSFERASE TAGU"/>
    <property type="match status" value="1"/>
</dbReference>
<protein>
    <submittedName>
        <fullName evidence="5">LCP family protein</fullName>
    </submittedName>
</protein>
<dbReference type="InterPro" id="IPR050922">
    <property type="entry name" value="LytR/CpsA/Psr_CW_biosynth"/>
</dbReference>